<dbReference type="PANTHER" id="PTHR43792:SF13">
    <property type="entry name" value="ACETYLTRANSFERASE"/>
    <property type="match status" value="1"/>
</dbReference>
<dbReference type="GO" id="GO:0016747">
    <property type="term" value="F:acyltransferase activity, transferring groups other than amino-acyl groups"/>
    <property type="evidence" value="ECO:0007669"/>
    <property type="project" value="InterPro"/>
</dbReference>
<dbReference type="PROSITE" id="PS51186">
    <property type="entry name" value="GNAT"/>
    <property type="match status" value="1"/>
</dbReference>
<dbReference type="PANTHER" id="PTHR43792">
    <property type="entry name" value="GNAT FAMILY, PUTATIVE (AFU_ORTHOLOGUE AFUA_3G00765)-RELATED-RELATED"/>
    <property type="match status" value="1"/>
</dbReference>
<accession>A0A9N9PJ57</accession>
<evidence type="ECO:0000313" key="2">
    <source>
        <dbReference type="EMBL" id="CAG8955399.1"/>
    </source>
</evidence>
<dbReference type="InterPro" id="IPR000182">
    <property type="entry name" value="GNAT_dom"/>
</dbReference>
<comment type="caution">
    <text evidence="2">The sequence shown here is derived from an EMBL/GenBank/DDBJ whole genome shotgun (WGS) entry which is preliminary data.</text>
</comment>
<keyword evidence="3" id="KW-1185">Reference proteome</keyword>
<evidence type="ECO:0000313" key="3">
    <source>
        <dbReference type="Proteomes" id="UP000696280"/>
    </source>
</evidence>
<dbReference type="AlphaFoldDB" id="A0A9N9PJ57"/>
<proteinExistence type="predicted"/>
<evidence type="ECO:0000259" key="1">
    <source>
        <dbReference type="PROSITE" id="PS51186"/>
    </source>
</evidence>
<dbReference type="Gene3D" id="3.40.630.30">
    <property type="match status" value="1"/>
</dbReference>
<dbReference type="InterPro" id="IPR016181">
    <property type="entry name" value="Acyl_CoA_acyltransferase"/>
</dbReference>
<gene>
    <name evidence="2" type="ORF">HYFRA_00010263</name>
</gene>
<dbReference type="InterPro" id="IPR051531">
    <property type="entry name" value="N-acetyltransferase"/>
</dbReference>
<reference evidence="2" key="1">
    <citation type="submission" date="2021-07" db="EMBL/GenBank/DDBJ databases">
        <authorList>
            <person name="Durling M."/>
        </authorList>
    </citation>
    <scope>NUCLEOTIDE SEQUENCE</scope>
</reference>
<dbReference type="EMBL" id="CAJVRL010000063">
    <property type="protein sequence ID" value="CAG8955399.1"/>
    <property type="molecule type" value="Genomic_DNA"/>
</dbReference>
<protein>
    <recommendedName>
        <fullName evidence="1">N-acetyltransferase domain-containing protein</fullName>
    </recommendedName>
</protein>
<dbReference type="Pfam" id="PF13302">
    <property type="entry name" value="Acetyltransf_3"/>
    <property type="match status" value="1"/>
</dbReference>
<dbReference type="SUPFAM" id="SSF55729">
    <property type="entry name" value="Acyl-CoA N-acyltransferases (Nat)"/>
    <property type="match status" value="1"/>
</dbReference>
<organism evidence="2 3">
    <name type="scientific">Hymenoscyphus fraxineus</name>
    <dbReference type="NCBI Taxonomy" id="746836"/>
    <lineage>
        <taxon>Eukaryota</taxon>
        <taxon>Fungi</taxon>
        <taxon>Dikarya</taxon>
        <taxon>Ascomycota</taxon>
        <taxon>Pezizomycotina</taxon>
        <taxon>Leotiomycetes</taxon>
        <taxon>Helotiales</taxon>
        <taxon>Helotiaceae</taxon>
        <taxon>Hymenoscyphus</taxon>
    </lineage>
</organism>
<sequence length="269" mass="30036">MTSTVDMSYLPVEAAKFSPFLLFLPQTPSQKNLILVPSPIAITTSSYRTLYRSVHASPEFCMMGFGPSWPPKNWSDKETGAWMRRCDVDKSWGPRGMGDFAIGLLPGKIENAGREAGKSGLRILKEGEWKSFMEARGGEGLFLEGLEYVGYAGIRDATTTSLVSVGPPEIFPSYSEMIELRYGIAPEHWGRGLARSAAEGVMEWGVFERGVRRYIAETEKTNVRSGRVLEKMGFQKLSTSYFQNESEFEWGLDAARFLDQRKGKEPSEG</sequence>
<feature type="domain" description="N-acetyltransferase" evidence="1">
    <location>
        <begin position="100"/>
        <end position="255"/>
    </location>
</feature>
<dbReference type="Proteomes" id="UP000696280">
    <property type="component" value="Unassembled WGS sequence"/>
</dbReference>
<dbReference type="OrthoDB" id="630895at2759"/>
<name>A0A9N9PJ57_9HELO</name>